<dbReference type="SUPFAM" id="SSF51338">
    <property type="entry name" value="Composite domain of metallo-dependent hydrolases"/>
    <property type="match status" value="1"/>
</dbReference>
<sequence length="455" mass="49014">MQRIFARRARTAEGWQTDVAVTVEDGRITAVTEGQSPLSGDVQVDTLLPALGNLHSHTFQRAMAGMTEHRAAGQDSFWTWRSLMYRFVDQLTPEDYEAIAALTFMEMMEAGYASVGEFHYVHHTSGGTPYGRLTELSDRVFAAAAGTGIGLTHLPVLYSCGGAGEQPLAGGQLRFGNDIERFATLVTQARAHAARALPSDARVGVAPHSLRAIRPADLDEAVALAEGNPIHIHIAEQPREVEEITAWLSARPVDWLLAHAEVDAQWCLIHATHMTETETVAMARSGAVAGLCPITEANLGDGPFNGPLYLQNGGAFGVGSDSNVRIALGEELRMLEYSQRLHHLQRNVMIAGEGSVGAALYLRAASGGARALGRNSGRIVPGALADLVAIDTSCPALCPLDGDAVLDGLCFSAPDRIVTDLWSAGRHRVRSGRHVEHDLIVRTYQTRLRALLTRI</sequence>
<organism evidence="7 8">
    <name type="scientific">Ruegeria aquimaris</name>
    <dbReference type="NCBI Taxonomy" id="2984333"/>
    <lineage>
        <taxon>Bacteria</taxon>
        <taxon>Pseudomonadati</taxon>
        <taxon>Pseudomonadota</taxon>
        <taxon>Alphaproteobacteria</taxon>
        <taxon>Rhodobacterales</taxon>
        <taxon>Roseobacteraceae</taxon>
        <taxon>Ruegeria</taxon>
    </lineage>
</organism>
<dbReference type="EMBL" id="JAOWLB010000001">
    <property type="protein sequence ID" value="MCV2887076.1"/>
    <property type="molecule type" value="Genomic_DNA"/>
</dbReference>
<comment type="cofactor">
    <cofactor evidence="1">
        <name>Zn(2+)</name>
        <dbReference type="ChEBI" id="CHEBI:29105"/>
    </cofactor>
</comment>
<dbReference type="InterPro" id="IPR010252">
    <property type="entry name" value="HutF"/>
</dbReference>
<dbReference type="Pfam" id="PF01979">
    <property type="entry name" value="Amidohydro_1"/>
    <property type="match status" value="1"/>
</dbReference>
<dbReference type="NCBIfam" id="NF006684">
    <property type="entry name" value="PRK09229.1-5"/>
    <property type="match status" value="1"/>
</dbReference>
<evidence type="ECO:0000256" key="3">
    <source>
        <dbReference type="ARBA" id="ARBA00022801"/>
    </source>
</evidence>
<reference evidence="7 8" key="1">
    <citation type="submission" date="2022-10" db="EMBL/GenBank/DDBJ databases">
        <title>Ruegeria sp. nov., isolated from ocean surface sediments.</title>
        <authorList>
            <person name="He W."/>
            <person name="Xue H.-P."/>
            <person name="Zhang D.-F."/>
        </authorList>
    </citation>
    <scope>NUCLEOTIDE SEQUENCE [LARGE SCALE GENOMIC DNA]</scope>
    <source>
        <strain evidence="7 8">XHP0148</strain>
    </source>
</reference>
<dbReference type="Pfam" id="PF22429">
    <property type="entry name" value="HutF_N"/>
    <property type="match status" value="1"/>
</dbReference>
<dbReference type="PANTHER" id="PTHR11271:SF48">
    <property type="entry name" value="AMIDOHYDROLASE-RELATED DOMAIN-CONTAINING PROTEIN"/>
    <property type="match status" value="1"/>
</dbReference>
<dbReference type="InterPro" id="IPR032466">
    <property type="entry name" value="Metal_Hydrolase"/>
</dbReference>
<dbReference type="PANTHER" id="PTHR11271">
    <property type="entry name" value="GUANINE DEAMINASE"/>
    <property type="match status" value="1"/>
</dbReference>
<dbReference type="Proteomes" id="UP001320899">
    <property type="component" value="Unassembled WGS sequence"/>
</dbReference>
<evidence type="ECO:0000259" key="6">
    <source>
        <dbReference type="Pfam" id="PF22429"/>
    </source>
</evidence>
<dbReference type="GO" id="GO:0050416">
    <property type="term" value="F:formimidoylglutamate deiminase activity"/>
    <property type="evidence" value="ECO:0007669"/>
    <property type="project" value="UniProtKB-EC"/>
</dbReference>
<keyword evidence="4" id="KW-0862">Zinc</keyword>
<gene>
    <name evidence="7" type="ORF">OE747_01925</name>
</gene>
<accession>A0ABT3AEG5</accession>
<dbReference type="InterPro" id="IPR051607">
    <property type="entry name" value="Metallo-dep_hydrolases"/>
</dbReference>
<evidence type="ECO:0000256" key="2">
    <source>
        <dbReference type="ARBA" id="ARBA00022723"/>
    </source>
</evidence>
<keyword evidence="3 7" id="KW-0378">Hydrolase</keyword>
<dbReference type="SUPFAM" id="SSF51556">
    <property type="entry name" value="Metallo-dependent hydrolases"/>
    <property type="match status" value="1"/>
</dbReference>
<dbReference type="Gene3D" id="3.20.20.140">
    <property type="entry name" value="Metal-dependent hydrolases"/>
    <property type="match status" value="1"/>
</dbReference>
<name>A0ABT3AEG5_9RHOB</name>
<dbReference type="EC" id="3.5.3.13" evidence="7"/>
<comment type="caution">
    <text evidence="7">The sequence shown here is derived from an EMBL/GenBank/DDBJ whole genome shotgun (WGS) entry which is preliminary data.</text>
</comment>
<dbReference type="Gene3D" id="2.30.40.10">
    <property type="entry name" value="Urease, subunit C, domain 1"/>
    <property type="match status" value="1"/>
</dbReference>
<evidence type="ECO:0000313" key="7">
    <source>
        <dbReference type="EMBL" id="MCV2887076.1"/>
    </source>
</evidence>
<keyword evidence="2" id="KW-0479">Metal-binding</keyword>
<evidence type="ECO:0000259" key="5">
    <source>
        <dbReference type="Pfam" id="PF01979"/>
    </source>
</evidence>
<proteinExistence type="predicted"/>
<dbReference type="InterPro" id="IPR055156">
    <property type="entry name" value="HutF-like_N"/>
</dbReference>
<dbReference type="InterPro" id="IPR011059">
    <property type="entry name" value="Metal-dep_hydrolase_composite"/>
</dbReference>
<feature type="domain" description="Amidohydrolase-related" evidence="5">
    <location>
        <begin position="46"/>
        <end position="426"/>
    </location>
</feature>
<evidence type="ECO:0000313" key="8">
    <source>
        <dbReference type="Proteomes" id="UP001320899"/>
    </source>
</evidence>
<dbReference type="InterPro" id="IPR006680">
    <property type="entry name" value="Amidohydro-rel"/>
</dbReference>
<keyword evidence="8" id="KW-1185">Reference proteome</keyword>
<dbReference type="RefSeq" id="WP_263826915.1">
    <property type="nucleotide sequence ID" value="NZ_JAOWLB010000001.1"/>
</dbReference>
<evidence type="ECO:0000256" key="4">
    <source>
        <dbReference type="ARBA" id="ARBA00022833"/>
    </source>
</evidence>
<protein>
    <submittedName>
        <fullName evidence="7">Formimidoylglutamate deiminase</fullName>
        <ecNumber evidence="7">3.5.3.13</ecNumber>
    </submittedName>
</protein>
<evidence type="ECO:0000256" key="1">
    <source>
        <dbReference type="ARBA" id="ARBA00001947"/>
    </source>
</evidence>
<dbReference type="NCBIfam" id="TIGR02022">
    <property type="entry name" value="hutF"/>
    <property type="match status" value="1"/>
</dbReference>
<feature type="domain" description="Formimidoylglutamate deiminase N-terminal" evidence="6">
    <location>
        <begin position="1"/>
        <end position="41"/>
    </location>
</feature>